<feature type="compositionally biased region" description="Low complexity" evidence="1">
    <location>
        <begin position="552"/>
        <end position="562"/>
    </location>
</feature>
<evidence type="ECO:0000313" key="2">
    <source>
        <dbReference type="EMBL" id="LAC25804.1"/>
    </source>
</evidence>
<evidence type="ECO:0000256" key="1">
    <source>
        <dbReference type="SAM" id="MobiDB-lite"/>
    </source>
</evidence>
<sequence length="673" mass="76162">MSSLNTCYDTSSSDDSECGPLWDSTDDSDSDNYPPKKKVKNLNKDISEEGGENGAAVSALLAGNSHEAITVTVDGDGTAHSRLFSNEGAAELCLQDEDLTAAGEGEEDDEDDVDDREPYEVRRFSNLRDVITYMDHYQQETMTHFTSFSRHGYFGEEKRIPNVQRGRIYFESLKGKCGMPIAYDGVPFIHVGRWSFGCHQGIDRNMKQKQQYHQKRKEKCKKEGIKLETRQRTSKKVNCPAEIYISHVVKFPQHEVSQSMVAENCLPSDQVRRSIKRKLSEQYKQNHVSIVCQHWYYVRIPHAWAHKGHPVLATISNTTESAEELVPSGTKVTLNAEAVARMYDKRKTSGEKVVIRTKEPVDGRVLDKIRELYKTGVQQEKDIRDCVAHYVKDELFAGKTQPPNIFRRFNPTHKDIANEITKAREELRVERLCEQRQVCSSFVSEIARLIPAVDEQETLDELQGQLQQLYELLKNSVPACVCPEDNVITETTIIEKEDSTSTCGSILLSEEAAIVIPQTIVHQQQRHHQQQQQQQQQQHHHQQQQHQHHQLHPTQQQQQLQLGHPNSQLVHQGTTVLASTQQQHITIQTQPTITYQNYTVHPISTLNTMTGVGSLTHTISPVTHTIIPGTITAAINTINGQQQTYGIANLQPQSSGQFETNFGDGKFTSAAPW</sequence>
<dbReference type="GO" id="GO:0003700">
    <property type="term" value="F:DNA-binding transcription factor activity"/>
    <property type="evidence" value="ECO:0007669"/>
    <property type="project" value="InterPro"/>
</dbReference>
<dbReference type="PANTHER" id="PTHR47456:SF1">
    <property type="entry name" value="PHD-TYPE DOMAIN-CONTAINING PROTEIN"/>
    <property type="match status" value="1"/>
</dbReference>
<proteinExistence type="evidence at transcript level"/>
<feature type="compositionally biased region" description="Polar residues" evidence="1">
    <location>
        <begin position="1"/>
        <end position="11"/>
    </location>
</feature>
<dbReference type="Pfam" id="PF15299">
    <property type="entry name" value="ALS2CR8"/>
    <property type="match status" value="1"/>
</dbReference>
<feature type="compositionally biased region" description="Basic residues" evidence="1">
    <location>
        <begin position="538"/>
        <end position="551"/>
    </location>
</feature>
<name>A0A6A7G5S4_9CRUS</name>
<protein>
    <submittedName>
        <fullName evidence="2">Calcium-responsive transcription factor-like</fullName>
    </submittedName>
</protein>
<feature type="region of interest" description="Disordered" evidence="1">
    <location>
        <begin position="1"/>
        <end position="50"/>
    </location>
</feature>
<dbReference type="PANTHER" id="PTHR47456">
    <property type="entry name" value="PHD-TYPE DOMAIN-CONTAINING PROTEIN"/>
    <property type="match status" value="1"/>
</dbReference>
<accession>A0A6A7G5S4</accession>
<organism evidence="2">
    <name type="scientific">Hirondellea gigas</name>
    <dbReference type="NCBI Taxonomy" id="1518452"/>
    <lineage>
        <taxon>Eukaryota</taxon>
        <taxon>Metazoa</taxon>
        <taxon>Ecdysozoa</taxon>
        <taxon>Arthropoda</taxon>
        <taxon>Crustacea</taxon>
        <taxon>Multicrustacea</taxon>
        <taxon>Malacostraca</taxon>
        <taxon>Eumalacostraca</taxon>
        <taxon>Peracarida</taxon>
        <taxon>Amphipoda</taxon>
        <taxon>Amphilochidea</taxon>
        <taxon>Lysianassida</taxon>
        <taxon>Lysianassidira</taxon>
        <taxon>Lysianassoidea</taxon>
        <taxon>Lysianassidae</taxon>
        <taxon>Hirondellea</taxon>
    </lineage>
</organism>
<dbReference type="AlphaFoldDB" id="A0A6A7G5S4"/>
<dbReference type="EMBL" id="IACT01006679">
    <property type="protein sequence ID" value="LAC25804.1"/>
    <property type="molecule type" value="mRNA"/>
</dbReference>
<reference evidence="2" key="1">
    <citation type="submission" date="2017-11" db="EMBL/GenBank/DDBJ databases">
        <title>The sensing device of the deep-sea amphipod.</title>
        <authorList>
            <person name="Kobayashi H."/>
            <person name="Nagahama T."/>
            <person name="Arai W."/>
            <person name="Sasagawa Y."/>
            <person name="Umeda M."/>
            <person name="Hayashi T."/>
            <person name="Nikaido I."/>
            <person name="Watanabe H."/>
            <person name="Oguri K."/>
            <person name="Kitazato H."/>
            <person name="Fujioka K."/>
            <person name="Kido Y."/>
            <person name="Takami H."/>
        </authorList>
    </citation>
    <scope>NUCLEOTIDE SEQUENCE</scope>
    <source>
        <tissue evidence="2">Whole body</tissue>
    </source>
</reference>
<dbReference type="InterPro" id="IPR029309">
    <property type="entry name" value="CaRF"/>
</dbReference>
<feature type="region of interest" description="Disordered" evidence="1">
    <location>
        <begin position="524"/>
        <end position="562"/>
    </location>
</feature>